<evidence type="ECO:0000259" key="1">
    <source>
        <dbReference type="Pfam" id="PF11716"/>
    </source>
</evidence>
<dbReference type="RefSeq" id="WP_233723033.1">
    <property type="nucleotide sequence ID" value="NZ_JAJVCN010000001.1"/>
</dbReference>
<dbReference type="EMBL" id="JAJVCN010000001">
    <property type="protein sequence ID" value="MCE7001993.1"/>
    <property type="molecule type" value="Genomic_DNA"/>
</dbReference>
<feature type="domain" description="Mycothiol-dependent maleylpyruvate isomerase metal-binding" evidence="1">
    <location>
        <begin position="8"/>
        <end position="133"/>
    </location>
</feature>
<dbReference type="NCBIfam" id="TIGR03083">
    <property type="entry name" value="maleylpyruvate isomerase family mycothiol-dependent enzyme"/>
    <property type="match status" value="1"/>
</dbReference>
<dbReference type="InterPro" id="IPR034660">
    <property type="entry name" value="DinB/YfiT-like"/>
</dbReference>
<dbReference type="SUPFAM" id="SSF109854">
    <property type="entry name" value="DinB/YfiT-like putative metalloenzymes"/>
    <property type="match status" value="1"/>
</dbReference>
<evidence type="ECO:0000313" key="2">
    <source>
        <dbReference type="EMBL" id="MCE7001993.1"/>
    </source>
</evidence>
<keyword evidence="3" id="KW-1185">Reference proteome</keyword>
<sequence length="195" mass="21137">MDTMELYRRAQDGFDVVLAKVPADRWDAPSACTEWTVRDVAGHVIWGQQQMRAWATDRQQVQMDGAPGSPHPAVMAGDDPVATWRAARKESVATLTEEALARMTSITGIGEVPLAAVVTLLITDQVAHTWDIAHGLGIDAELGPELVGVAFDWARANVVRRPGFFGPELTPPADANEQTRMLAFLGRAAWQPVAA</sequence>
<gene>
    <name evidence="2" type="ORF">LWC34_03975</name>
</gene>
<dbReference type="Proteomes" id="UP001521150">
    <property type="component" value="Unassembled WGS sequence"/>
</dbReference>
<dbReference type="Pfam" id="PF11716">
    <property type="entry name" value="MDMPI_N"/>
    <property type="match status" value="1"/>
</dbReference>
<dbReference type="InterPro" id="IPR024344">
    <property type="entry name" value="MDMPI_metal-binding"/>
</dbReference>
<comment type="caution">
    <text evidence="2">The sequence shown here is derived from an EMBL/GenBank/DDBJ whole genome shotgun (WGS) entry which is preliminary data.</text>
</comment>
<organism evidence="2 3">
    <name type="scientific">Kibdelosporangium philippinense</name>
    <dbReference type="NCBI Taxonomy" id="211113"/>
    <lineage>
        <taxon>Bacteria</taxon>
        <taxon>Bacillati</taxon>
        <taxon>Actinomycetota</taxon>
        <taxon>Actinomycetes</taxon>
        <taxon>Pseudonocardiales</taxon>
        <taxon>Pseudonocardiaceae</taxon>
        <taxon>Kibdelosporangium</taxon>
    </lineage>
</organism>
<dbReference type="InterPro" id="IPR017520">
    <property type="entry name" value="CHP03086"/>
</dbReference>
<dbReference type="InterPro" id="IPR017517">
    <property type="entry name" value="Maleyloyr_isom"/>
</dbReference>
<protein>
    <submittedName>
        <fullName evidence="2">TIGR03086 family metal-binding protein</fullName>
    </submittedName>
</protein>
<dbReference type="Gene3D" id="1.20.120.450">
    <property type="entry name" value="dinb family like domain"/>
    <property type="match status" value="1"/>
</dbReference>
<dbReference type="NCBIfam" id="TIGR03086">
    <property type="entry name" value="TIGR03086 family metal-binding protein"/>
    <property type="match status" value="1"/>
</dbReference>
<evidence type="ECO:0000313" key="3">
    <source>
        <dbReference type="Proteomes" id="UP001521150"/>
    </source>
</evidence>
<proteinExistence type="predicted"/>
<accession>A0ABS8Z4P0</accession>
<name>A0ABS8Z4P0_9PSEU</name>
<reference evidence="2 3" key="1">
    <citation type="submission" date="2021-12" db="EMBL/GenBank/DDBJ databases">
        <title>Genome sequence of Kibdelosporangium philippinense ATCC 49844.</title>
        <authorList>
            <person name="Fedorov E.A."/>
            <person name="Omeragic M."/>
            <person name="Shalygina K.F."/>
            <person name="Maclea K.S."/>
        </authorList>
    </citation>
    <scope>NUCLEOTIDE SEQUENCE [LARGE SCALE GENOMIC DNA]</scope>
    <source>
        <strain evidence="2 3">ATCC 49844</strain>
    </source>
</reference>